<evidence type="ECO:0000313" key="3">
    <source>
        <dbReference type="Proteomes" id="UP000564677"/>
    </source>
</evidence>
<reference evidence="2 3" key="1">
    <citation type="submission" date="2020-03" db="EMBL/GenBank/DDBJ databases">
        <title>Genomic Encyclopedia of Type Strains, Phase IV (KMG-IV): sequencing the most valuable type-strain genomes for metagenomic binning, comparative biology and taxonomic classification.</title>
        <authorList>
            <person name="Goeker M."/>
        </authorList>
    </citation>
    <scope>NUCLEOTIDE SEQUENCE [LARGE SCALE GENOMIC DNA]</scope>
    <source>
        <strain evidence="2 3">DSM 4733</strain>
    </source>
</reference>
<gene>
    <name evidence="2" type="ORF">FHR20_000987</name>
</gene>
<accession>A0A7X5UXM4</accession>
<dbReference type="EMBL" id="JAASQV010000001">
    <property type="protein sequence ID" value="NIJ64056.1"/>
    <property type="molecule type" value="Genomic_DNA"/>
</dbReference>
<sequence length="222" mass="22602">MKHLAVAATLVLMVSATAANAQQNTSDTATTNSAVTVEAITGPVSEAPAHETVTYSGHEWTTPSVQGSYFAGANPCLIGTGGGIAGGPIGINLNFGRSDEGCTRRSDAAAWHAMGFDNVAVARMCQDRKSADAFFAATGTTCPGADPGRYRAADGSKAPMAMLVANSRAIPGNPNAGPVDLNNPAVQAAIHEEAARLARTNAFAPQAPKGMLPPPPPPLPQQ</sequence>
<evidence type="ECO:0000313" key="2">
    <source>
        <dbReference type="EMBL" id="NIJ64056.1"/>
    </source>
</evidence>
<dbReference type="AlphaFoldDB" id="A0A7X5UXM4"/>
<organism evidence="2 3">
    <name type="scientific">Sphingomonas leidyi</name>
    <dbReference type="NCBI Taxonomy" id="68569"/>
    <lineage>
        <taxon>Bacteria</taxon>
        <taxon>Pseudomonadati</taxon>
        <taxon>Pseudomonadota</taxon>
        <taxon>Alphaproteobacteria</taxon>
        <taxon>Sphingomonadales</taxon>
        <taxon>Sphingomonadaceae</taxon>
        <taxon>Sphingomonas</taxon>
    </lineage>
</organism>
<protein>
    <submittedName>
        <fullName evidence="2">Uncharacterized protein</fullName>
    </submittedName>
</protein>
<proteinExistence type="predicted"/>
<feature type="chain" id="PRO_5030888079" evidence="1">
    <location>
        <begin position="22"/>
        <end position="222"/>
    </location>
</feature>
<dbReference type="RefSeq" id="WP_167298466.1">
    <property type="nucleotide sequence ID" value="NZ_CP170557.1"/>
</dbReference>
<dbReference type="Proteomes" id="UP000564677">
    <property type="component" value="Unassembled WGS sequence"/>
</dbReference>
<evidence type="ECO:0000256" key="1">
    <source>
        <dbReference type="SAM" id="SignalP"/>
    </source>
</evidence>
<feature type="signal peptide" evidence="1">
    <location>
        <begin position="1"/>
        <end position="21"/>
    </location>
</feature>
<keyword evidence="3" id="KW-1185">Reference proteome</keyword>
<comment type="caution">
    <text evidence="2">The sequence shown here is derived from an EMBL/GenBank/DDBJ whole genome shotgun (WGS) entry which is preliminary data.</text>
</comment>
<name>A0A7X5UXM4_9SPHN</name>
<keyword evidence="1" id="KW-0732">Signal</keyword>